<dbReference type="InterPro" id="IPR001647">
    <property type="entry name" value="HTH_TetR"/>
</dbReference>
<dbReference type="InterPro" id="IPR050109">
    <property type="entry name" value="HTH-type_TetR-like_transc_reg"/>
</dbReference>
<dbReference type="Pfam" id="PF00440">
    <property type="entry name" value="TetR_N"/>
    <property type="match status" value="1"/>
</dbReference>
<organism evidence="6 7">
    <name type="scientific">Hoyosella subflava (strain DSM 45089 / JCM 17490 / NBRC 109087 / DQS3-9A1)</name>
    <name type="common">Amycolicicoccus subflavus</name>
    <dbReference type="NCBI Taxonomy" id="443218"/>
    <lineage>
        <taxon>Bacteria</taxon>
        <taxon>Bacillati</taxon>
        <taxon>Actinomycetota</taxon>
        <taxon>Actinomycetes</taxon>
        <taxon>Mycobacteriales</taxon>
        <taxon>Hoyosellaceae</taxon>
        <taxon>Hoyosella</taxon>
    </lineage>
</organism>
<evidence type="ECO:0000256" key="4">
    <source>
        <dbReference type="PROSITE-ProRule" id="PRU00335"/>
    </source>
</evidence>
<dbReference type="InterPro" id="IPR009057">
    <property type="entry name" value="Homeodomain-like_sf"/>
</dbReference>
<dbReference type="Gene3D" id="1.10.357.10">
    <property type="entry name" value="Tetracycline Repressor, domain 2"/>
    <property type="match status" value="1"/>
</dbReference>
<keyword evidence="2 4" id="KW-0238">DNA-binding</keyword>
<dbReference type="RefSeq" id="WP_013805049.1">
    <property type="nucleotide sequence ID" value="NC_015564.1"/>
</dbReference>
<accession>F6EFZ5</accession>
<dbReference type="GO" id="GO:0003700">
    <property type="term" value="F:DNA-binding transcription factor activity"/>
    <property type="evidence" value="ECO:0007669"/>
    <property type="project" value="TreeGrafter"/>
</dbReference>
<reference evidence="6 7" key="1">
    <citation type="journal article" date="2011" name="J. Bacteriol.">
        <title>Complete genome sequence of Amycolicicoccus subflavus DQS3-9A1T, an actinomycete isolated from crude oil-polluted soil.</title>
        <authorList>
            <person name="Cai M."/>
            <person name="Chen W.M."/>
            <person name="Nie Y."/>
            <person name="Chi C.Q."/>
            <person name="Wang Y.N."/>
            <person name="Tang Y.Q."/>
            <person name="Li G.Y."/>
            <person name="Wu X.L."/>
        </authorList>
    </citation>
    <scope>NUCLEOTIDE SEQUENCE [LARGE SCALE GENOMIC DNA]</scope>
    <source>
        <strain evidence="7">DSM 45089 / DQS3-9A1</strain>
    </source>
</reference>
<gene>
    <name evidence="6" type="ordered locus">AS9A_0237</name>
</gene>
<sequence>MSTDGRRDGRSLRYQHRRSELLSSVTEFLLEQGIANLALRAVAEGVGVSHATLLRHFSSKEELLTAVLDHIRTDVAARMAGDPGLASAESTAELVVRMWDLLCEPKEQRQFLLLFELVGRQPRGGQGDPALADSLVHDWIELVVERLAGEGWERQAAEPVATLVLAQFRGLQLDLLVAGDRGRVDRAVQTSLRLLQPPNPATSVSG</sequence>
<keyword evidence="7" id="KW-1185">Reference proteome</keyword>
<dbReference type="KEGG" id="asd:AS9A_0237"/>
<dbReference type="GO" id="GO:0000976">
    <property type="term" value="F:transcription cis-regulatory region binding"/>
    <property type="evidence" value="ECO:0007669"/>
    <property type="project" value="TreeGrafter"/>
</dbReference>
<dbReference type="AlphaFoldDB" id="F6EFZ5"/>
<evidence type="ECO:0000313" key="6">
    <source>
        <dbReference type="EMBL" id="AEF38697.1"/>
    </source>
</evidence>
<protein>
    <submittedName>
        <fullName evidence="6">Transcriptional regulator</fullName>
    </submittedName>
</protein>
<dbReference type="OrthoDB" id="5177743at2"/>
<dbReference type="STRING" id="443218.AS9A_0237"/>
<evidence type="ECO:0000256" key="2">
    <source>
        <dbReference type="ARBA" id="ARBA00023125"/>
    </source>
</evidence>
<dbReference type="PRINTS" id="PR00455">
    <property type="entry name" value="HTHTETR"/>
</dbReference>
<dbReference type="Proteomes" id="UP000009235">
    <property type="component" value="Chromosome"/>
</dbReference>
<feature type="domain" description="HTH tetR-type" evidence="5">
    <location>
        <begin position="15"/>
        <end position="75"/>
    </location>
</feature>
<dbReference type="SUPFAM" id="SSF46689">
    <property type="entry name" value="Homeodomain-like"/>
    <property type="match status" value="1"/>
</dbReference>
<feature type="DNA-binding region" description="H-T-H motif" evidence="4">
    <location>
        <begin position="38"/>
        <end position="57"/>
    </location>
</feature>
<evidence type="ECO:0000256" key="3">
    <source>
        <dbReference type="ARBA" id="ARBA00023163"/>
    </source>
</evidence>
<dbReference type="HOGENOM" id="CLU_105089_0_0_11"/>
<evidence type="ECO:0000313" key="7">
    <source>
        <dbReference type="Proteomes" id="UP000009235"/>
    </source>
</evidence>
<name>F6EFZ5_HOYSD</name>
<evidence type="ECO:0000256" key="1">
    <source>
        <dbReference type="ARBA" id="ARBA00023015"/>
    </source>
</evidence>
<dbReference type="PANTHER" id="PTHR30055:SF234">
    <property type="entry name" value="HTH-TYPE TRANSCRIPTIONAL REGULATOR BETI"/>
    <property type="match status" value="1"/>
</dbReference>
<dbReference type="EMBL" id="CP002786">
    <property type="protein sequence ID" value="AEF38697.1"/>
    <property type="molecule type" value="Genomic_DNA"/>
</dbReference>
<dbReference type="PANTHER" id="PTHR30055">
    <property type="entry name" value="HTH-TYPE TRANSCRIPTIONAL REGULATOR RUTR"/>
    <property type="match status" value="1"/>
</dbReference>
<dbReference type="eggNOG" id="COG1309">
    <property type="taxonomic scope" value="Bacteria"/>
</dbReference>
<proteinExistence type="predicted"/>
<evidence type="ECO:0000259" key="5">
    <source>
        <dbReference type="PROSITE" id="PS50977"/>
    </source>
</evidence>
<dbReference type="PROSITE" id="PS50977">
    <property type="entry name" value="HTH_TETR_2"/>
    <property type="match status" value="1"/>
</dbReference>
<keyword evidence="3" id="KW-0804">Transcription</keyword>
<keyword evidence="1" id="KW-0805">Transcription regulation</keyword>